<keyword evidence="1" id="KW-0175">Coiled coil</keyword>
<evidence type="ECO:0000313" key="3">
    <source>
        <dbReference type="Proteomes" id="UP000284751"/>
    </source>
</evidence>
<accession>A0A412AWI1</accession>
<dbReference type="Proteomes" id="UP000284751">
    <property type="component" value="Unassembled WGS sequence"/>
</dbReference>
<gene>
    <name evidence="2" type="ORF">DWY99_08580</name>
</gene>
<reference evidence="2 3" key="1">
    <citation type="submission" date="2018-08" db="EMBL/GenBank/DDBJ databases">
        <title>A genome reference for cultivated species of the human gut microbiota.</title>
        <authorList>
            <person name="Zou Y."/>
            <person name="Xue W."/>
            <person name="Luo G."/>
        </authorList>
    </citation>
    <scope>NUCLEOTIDE SEQUENCE [LARGE SCALE GENOMIC DNA]</scope>
    <source>
        <strain evidence="2 3">AF28-26</strain>
    </source>
</reference>
<proteinExistence type="predicted"/>
<evidence type="ECO:0000256" key="1">
    <source>
        <dbReference type="SAM" id="Coils"/>
    </source>
</evidence>
<evidence type="ECO:0000313" key="2">
    <source>
        <dbReference type="EMBL" id="RGQ40169.1"/>
    </source>
</evidence>
<feature type="coiled-coil region" evidence="1">
    <location>
        <begin position="30"/>
        <end position="71"/>
    </location>
</feature>
<sequence length="180" mass="21320">MKTTDEKRDRRSLSVHKGLKALKISESYAERRLQNQIAALLEGRKELNKEIERLQEKWVNAQRQDDELIRKSRQYDDIQFHLYEIHQKAEADAQEIRDSAKEQAMDAVFVIDDIKETVAIFQQDIKALKKDLEIGSDTLEDRVTSFLYSLESFENALDQIKLRFYQDNHLPWEKPEPLEK</sequence>
<dbReference type="AlphaFoldDB" id="A0A412AWI1"/>
<name>A0A412AWI1_9FIRM</name>
<protein>
    <submittedName>
        <fullName evidence="2">Uncharacterized protein</fullName>
    </submittedName>
</protein>
<dbReference type="EMBL" id="QRTC01000031">
    <property type="protein sequence ID" value="RGQ40169.1"/>
    <property type="molecule type" value="Genomic_DNA"/>
</dbReference>
<organism evidence="2 3">
    <name type="scientific">[Clostridium] leptum</name>
    <dbReference type="NCBI Taxonomy" id="1535"/>
    <lineage>
        <taxon>Bacteria</taxon>
        <taxon>Bacillati</taxon>
        <taxon>Bacillota</taxon>
        <taxon>Clostridia</taxon>
        <taxon>Eubacteriales</taxon>
        <taxon>Oscillospiraceae</taxon>
        <taxon>Oscillospiraceae incertae sedis</taxon>
    </lineage>
</organism>
<comment type="caution">
    <text evidence="2">The sequence shown here is derived from an EMBL/GenBank/DDBJ whole genome shotgun (WGS) entry which is preliminary data.</text>
</comment>